<dbReference type="InterPro" id="IPR011659">
    <property type="entry name" value="WD40"/>
</dbReference>
<gene>
    <name evidence="5" type="ORF">HRJ53_08045</name>
</gene>
<comment type="caution">
    <text evidence="5">The sequence shown here is derived from an EMBL/GenBank/DDBJ whole genome shotgun (WGS) entry which is preliminary data.</text>
</comment>
<evidence type="ECO:0000313" key="5">
    <source>
        <dbReference type="EMBL" id="MBA0084931.1"/>
    </source>
</evidence>
<keyword evidence="6" id="KW-1185">Reference proteome</keyword>
<feature type="domain" description="Peptidase S9 prolyl oligopeptidase catalytic" evidence="3">
    <location>
        <begin position="304"/>
        <end position="411"/>
    </location>
</feature>
<keyword evidence="2" id="KW-0720">Serine protease</keyword>
<keyword evidence="2" id="KW-0645">Protease</keyword>
<dbReference type="GO" id="GO:0006508">
    <property type="term" value="P:proteolysis"/>
    <property type="evidence" value="ECO:0007669"/>
    <property type="project" value="InterPro"/>
</dbReference>
<dbReference type="Pfam" id="PF02897">
    <property type="entry name" value="Peptidase_S9_N"/>
    <property type="match status" value="1"/>
</dbReference>
<feature type="domain" description="Peptidase S9A N-terminal" evidence="4">
    <location>
        <begin position="70"/>
        <end position="241"/>
    </location>
</feature>
<evidence type="ECO:0000256" key="1">
    <source>
        <dbReference type="ARBA" id="ARBA00022801"/>
    </source>
</evidence>
<dbReference type="Proteomes" id="UP000567293">
    <property type="component" value="Unassembled WGS sequence"/>
</dbReference>
<dbReference type="Pfam" id="PF00326">
    <property type="entry name" value="Peptidase_S9"/>
    <property type="match status" value="1"/>
</dbReference>
<dbReference type="Gene3D" id="3.40.50.1820">
    <property type="entry name" value="alpha/beta hydrolase"/>
    <property type="match status" value="1"/>
</dbReference>
<evidence type="ECO:0000313" key="6">
    <source>
        <dbReference type="Proteomes" id="UP000567293"/>
    </source>
</evidence>
<accession>A0A7V8SWI7</accession>
<dbReference type="AlphaFoldDB" id="A0A7V8SWI7"/>
<protein>
    <submittedName>
        <fullName evidence="5">S9 family peptidase</fullName>
    </submittedName>
</protein>
<proteinExistence type="predicted"/>
<feature type="non-terminal residue" evidence="5">
    <location>
        <position position="1"/>
    </location>
</feature>
<dbReference type="EMBL" id="JACDQQ010000774">
    <property type="protein sequence ID" value="MBA0084931.1"/>
    <property type="molecule type" value="Genomic_DNA"/>
</dbReference>
<dbReference type="PANTHER" id="PTHR42776:SF27">
    <property type="entry name" value="DIPEPTIDYL PEPTIDASE FAMILY MEMBER 6"/>
    <property type="match status" value="1"/>
</dbReference>
<dbReference type="InterPro" id="IPR001375">
    <property type="entry name" value="Peptidase_S9_cat"/>
</dbReference>
<dbReference type="InterPro" id="IPR029058">
    <property type="entry name" value="AB_hydrolase_fold"/>
</dbReference>
<reference evidence="5" key="1">
    <citation type="submission" date="2020-06" db="EMBL/GenBank/DDBJ databases">
        <title>Legume-microbial interactions unlock mineral nutrients during tropical forest succession.</title>
        <authorList>
            <person name="Epihov D.Z."/>
        </authorList>
    </citation>
    <scope>NUCLEOTIDE SEQUENCE [LARGE SCALE GENOMIC DNA]</scope>
    <source>
        <strain evidence="5">Pan2503</strain>
    </source>
</reference>
<dbReference type="SUPFAM" id="SSF53474">
    <property type="entry name" value="alpha/beta-Hydrolases"/>
    <property type="match status" value="1"/>
</dbReference>
<dbReference type="SUPFAM" id="SSF69304">
    <property type="entry name" value="Tricorn protease N-terminal domain"/>
    <property type="match status" value="1"/>
</dbReference>
<dbReference type="Pfam" id="PF07676">
    <property type="entry name" value="PD40"/>
    <property type="match status" value="1"/>
</dbReference>
<dbReference type="PANTHER" id="PTHR42776">
    <property type="entry name" value="SERINE PEPTIDASE S9 FAMILY MEMBER"/>
    <property type="match status" value="1"/>
</dbReference>
<feature type="non-terminal residue" evidence="5">
    <location>
        <position position="431"/>
    </location>
</feature>
<organism evidence="5 6">
    <name type="scientific">Candidatus Acidiferrum panamense</name>
    <dbReference type="NCBI Taxonomy" id="2741543"/>
    <lineage>
        <taxon>Bacteria</taxon>
        <taxon>Pseudomonadati</taxon>
        <taxon>Acidobacteriota</taxon>
        <taxon>Terriglobia</taxon>
        <taxon>Candidatus Acidiferrales</taxon>
        <taxon>Candidatus Acidiferrum</taxon>
    </lineage>
</organism>
<dbReference type="GO" id="GO:0004252">
    <property type="term" value="F:serine-type endopeptidase activity"/>
    <property type="evidence" value="ECO:0007669"/>
    <property type="project" value="InterPro"/>
</dbReference>
<evidence type="ECO:0000256" key="2">
    <source>
        <dbReference type="ARBA" id="ARBA00022825"/>
    </source>
</evidence>
<sequence>TGDVTRLTDGKSRNLMGPWSSDGDRIAYMSTRRTGKDTDLWVMTPADPKTDHLLTQLSGGGWRPEDWSPDDKKILLLEELSINESYLWLVDTATGQKSELTPRHAAEKVSYGEARFSKDGKGIYVTTDKDSEFHRLAYIDLETKQPTYLTTPIHWDVESFDLAHDGKLLAFVTDEEGLSVVHVRDTTNGKEMPLPHIPTGVVDGLRWHRNGHDLGFSLNNSRSPGDCYSIDVANEKLERWTNSESAVKPESFPAAELIHWKSFDGKMISGFLYKPPAKFSGKRPVLVIIHGGPEGQSVPTFLGRNLYLLNELGIALVYPNVRGSTGYGKTFSLLDNGMKREDTYKDINALFDWIAAQPELDSDRIAVSGGSYGGHMTLAVSTFYSDRICCSVAVVGMSNLVTFLEHTEAYRRDLRRAEYVDERDPQMRAYL</sequence>
<name>A0A7V8SWI7_9BACT</name>
<dbReference type="Gene3D" id="2.120.10.30">
    <property type="entry name" value="TolB, C-terminal domain"/>
    <property type="match status" value="1"/>
</dbReference>
<keyword evidence="1" id="KW-0378">Hydrolase</keyword>
<evidence type="ECO:0000259" key="3">
    <source>
        <dbReference type="Pfam" id="PF00326"/>
    </source>
</evidence>
<evidence type="ECO:0000259" key="4">
    <source>
        <dbReference type="Pfam" id="PF02897"/>
    </source>
</evidence>
<dbReference type="InterPro" id="IPR011042">
    <property type="entry name" value="6-blade_b-propeller_TolB-like"/>
</dbReference>
<dbReference type="InterPro" id="IPR023302">
    <property type="entry name" value="Pept_S9A_N"/>
</dbReference>